<dbReference type="Pfam" id="PF00059">
    <property type="entry name" value="Lectin_C"/>
    <property type="match status" value="1"/>
</dbReference>
<dbReference type="PANTHER" id="PTHR22803">
    <property type="entry name" value="MANNOSE, PHOSPHOLIPASE, LECTIN RECEPTOR RELATED"/>
    <property type="match status" value="1"/>
</dbReference>
<dbReference type="InterPro" id="IPR017853">
    <property type="entry name" value="GH"/>
</dbReference>
<dbReference type="AlphaFoldDB" id="A0A914DB77"/>
<evidence type="ECO:0000313" key="3">
    <source>
        <dbReference type="WBParaSite" id="ACRNAN_scaffold2108.g23521.t1"/>
    </source>
</evidence>
<accession>A0A914DB77</accession>
<dbReference type="WBParaSite" id="ACRNAN_scaffold2108.g23521.t1">
    <property type="protein sequence ID" value="ACRNAN_scaffold2108.g23521.t1"/>
    <property type="gene ID" value="ACRNAN_scaffold2108.g23521"/>
</dbReference>
<evidence type="ECO:0000259" key="1">
    <source>
        <dbReference type="PROSITE" id="PS50041"/>
    </source>
</evidence>
<evidence type="ECO:0000313" key="2">
    <source>
        <dbReference type="Proteomes" id="UP000887540"/>
    </source>
</evidence>
<dbReference type="InterPro" id="IPR016187">
    <property type="entry name" value="CTDL_fold"/>
</dbReference>
<protein>
    <submittedName>
        <fullName evidence="3">C-type lectin domain-containing protein</fullName>
    </submittedName>
</protein>
<dbReference type="SMART" id="SM00034">
    <property type="entry name" value="CLECT"/>
    <property type="match status" value="1"/>
</dbReference>
<dbReference type="Gene3D" id="3.10.100.10">
    <property type="entry name" value="Mannose-Binding Protein A, subunit A"/>
    <property type="match status" value="1"/>
</dbReference>
<name>A0A914DB77_9BILA</name>
<dbReference type="CDD" id="cd00037">
    <property type="entry name" value="CLECT"/>
    <property type="match status" value="1"/>
</dbReference>
<keyword evidence="2" id="KW-1185">Reference proteome</keyword>
<sequence length="446" mass="50073">MWQAETFDPVKIDQEIGLGQNLGMNTMRIFLHDLVYAQDPTGFKNRVTTVLQIADKYGIKPILVFFTTGAIANPSTSGFQPPPVQGVRESQFAASPSLATLITPSAWSSLQTYLTDIVGTFANDARVLAWDIWNEPDNGLDANAVQNVIQLLPQAFAWARSVNPTQPLTSSVYKDDYTSGNFSTIEQLQINNSDVVSFKSATDNTNTFSQLITALQKFNRPIIATEVVHRNLIPSNGAASTINILPIVKSNNVGIIYGGFVNGATRRNFPPDSWQNPYVGIPPSVWYHDLFRNDLTPYLLEEIRNIKHFNDCPFGYQYKVDNFTCYNAYPTPVNFTNGQAACMNTYSTLVTINSAFENSELRNYISSSNFSNCDRFYIGLHKGDDWLSWQWQLRGKNVPYVNPGYRNWKTGYPINSPTFNCVVLNKADGTWTNQPCYNTDCYICGY</sequence>
<dbReference type="Proteomes" id="UP000887540">
    <property type="component" value="Unplaced"/>
</dbReference>
<dbReference type="InterPro" id="IPR016186">
    <property type="entry name" value="C-type_lectin-like/link_sf"/>
</dbReference>
<dbReference type="Gene3D" id="3.20.20.80">
    <property type="entry name" value="Glycosidases"/>
    <property type="match status" value="1"/>
</dbReference>
<dbReference type="SUPFAM" id="SSF51445">
    <property type="entry name" value="(Trans)glycosidases"/>
    <property type="match status" value="1"/>
</dbReference>
<feature type="domain" description="C-type lectin" evidence="1">
    <location>
        <begin position="325"/>
        <end position="445"/>
    </location>
</feature>
<dbReference type="SUPFAM" id="SSF56436">
    <property type="entry name" value="C-type lectin-like"/>
    <property type="match status" value="1"/>
</dbReference>
<proteinExistence type="predicted"/>
<organism evidence="2 3">
    <name type="scientific">Acrobeloides nanus</name>
    <dbReference type="NCBI Taxonomy" id="290746"/>
    <lineage>
        <taxon>Eukaryota</taxon>
        <taxon>Metazoa</taxon>
        <taxon>Ecdysozoa</taxon>
        <taxon>Nematoda</taxon>
        <taxon>Chromadorea</taxon>
        <taxon>Rhabditida</taxon>
        <taxon>Tylenchina</taxon>
        <taxon>Cephalobomorpha</taxon>
        <taxon>Cephaloboidea</taxon>
        <taxon>Cephalobidae</taxon>
        <taxon>Acrobeloides</taxon>
    </lineage>
</organism>
<dbReference type="InterPro" id="IPR050111">
    <property type="entry name" value="C-type_lectin/snaclec_domain"/>
</dbReference>
<dbReference type="PROSITE" id="PS50041">
    <property type="entry name" value="C_TYPE_LECTIN_2"/>
    <property type="match status" value="1"/>
</dbReference>
<reference evidence="3" key="1">
    <citation type="submission" date="2022-11" db="UniProtKB">
        <authorList>
            <consortium name="WormBaseParasite"/>
        </authorList>
    </citation>
    <scope>IDENTIFICATION</scope>
</reference>
<dbReference type="InterPro" id="IPR001304">
    <property type="entry name" value="C-type_lectin-like"/>
</dbReference>